<accession>E0DFF8</accession>
<sequence>MVLYYSKMAKKFEQINDLVTLGVGNRIGNSSPKNSFS</sequence>
<dbReference type="AlphaFoldDB" id="E0DFF8"/>
<dbReference type="EMBL" id="ACSH02000005">
    <property type="protein sequence ID" value="EFM48787.1"/>
    <property type="molecule type" value="Genomic_DNA"/>
</dbReference>
<dbReference type="STRING" id="553207.HMPREF0299_6602"/>
<reference evidence="1" key="1">
    <citation type="submission" date="2010-08" db="EMBL/GenBank/DDBJ databases">
        <authorList>
            <person name="Harkins D.M."/>
            <person name="Madupu R."/>
            <person name="Durkin A.S."/>
            <person name="Torralba M."/>
            <person name="Methe B."/>
            <person name="Sutton G.G."/>
            <person name="Nelson K.E."/>
        </authorList>
    </citation>
    <scope>NUCLEOTIDE SEQUENCE [LARGE SCALE GENOMIC DNA]</scope>
    <source>
        <strain evidence="1">ATCC 14266</strain>
    </source>
</reference>
<organism evidence="1 2">
    <name type="scientific">Corynebacterium matruchotii ATCC 14266</name>
    <dbReference type="NCBI Taxonomy" id="553207"/>
    <lineage>
        <taxon>Bacteria</taxon>
        <taxon>Bacillati</taxon>
        <taxon>Actinomycetota</taxon>
        <taxon>Actinomycetes</taxon>
        <taxon>Mycobacteriales</taxon>
        <taxon>Corynebacteriaceae</taxon>
        <taxon>Corynebacterium</taxon>
    </lineage>
</organism>
<evidence type="ECO:0000313" key="2">
    <source>
        <dbReference type="Proteomes" id="UP000004218"/>
    </source>
</evidence>
<comment type="caution">
    <text evidence="1">The sequence shown here is derived from an EMBL/GenBank/DDBJ whole genome shotgun (WGS) entry which is preliminary data.</text>
</comment>
<keyword evidence="2" id="KW-1185">Reference proteome</keyword>
<proteinExistence type="predicted"/>
<dbReference type="Proteomes" id="UP000004218">
    <property type="component" value="Unassembled WGS sequence"/>
</dbReference>
<evidence type="ECO:0000313" key="1">
    <source>
        <dbReference type="EMBL" id="EFM48787.1"/>
    </source>
</evidence>
<gene>
    <name evidence="1" type="ORF">HMPREF0299_6602</name>
</gene>
<protein>
    <submittedName>
        <fullName evidence="1">Uncharacterized protein</fullName>
    </submittedName>
</protein>
<name>E0DFF8_9CORY</name>